<organism evidence="2 3">
    <name type="scientific">Isachenkonia alkalipeptolytica</name>
    <dbReference type="NCBI Taxonomy" id="2565777"/>
    <lineage>
        <taxon>Bacteria</taxon>
        <taxon>Bacillati</taxon>
        <taxon>Bacillota</taxon>
        <taxon>Clostridia</taxon>
        <taxon>Eubacteriales</taxon>
        <taxon>Clostridiaceae</taxon>
        <taxon>Isachenkonia</taxon>
    </lineage>
</organism>
<reference evidence="2 3" key="1">
    <citation type="submission" date="2019-04" db="EMBL/GenBank/DDBJ databases">
        <title>Isachenkonia alkalipeptolytica gen. nov. sp. nov. a new anaerobic, alkiliphilic organothrophic bacterium capable to reduce synthesized ferrihydrite isolated from a soda lake.</title>
        <authorList>
            <person name="Toshchakov S.V."/>
            <person name="Zavarzina D.G."/>
            <person name="Zhilina T.N."/>
            <person name="Kostrikina N.A."/>
            <person name="Kublanov I.V."/>
        </authorList>
    </citation>
    <scope>NUCLEOTIDE SEQUENCE [LARGE SCALE GENOMIC DNA]</scope>
    <source>
        <strain evidence="2 3">Z-1701</strain>
    </source>
</reference>
<comment type="caution">
    <text evidence="2">The sequence shown here is derived from an EMBL/GenBank/DDBJ whole genome shotgun (WGS) entry which is preliminary data.</text>
</comment>
<evidence type="ECO:0000313" key="2">
    <source>
        <dbReference type="EMBL" id="NBG88355.1"/>
    </source>
</evidence>
<evidence type="ECO:0000256" key="1">
    <source>
        <dbReference type="SAM" id="Phobius"/>
    </source>
</evidence>
<feature type="transmembrane region" description="Helical" evidence="1">
    <location>
        <begin position="174"/>
        <end position="194"/>
    </location>
</feature>
<dbReference type="RefSeq" id="WP_160720830.1">
    <property type="nucleotide sequence ID" value="NZ_SUMG01000007.1"/>
</dbReference>
<gene>
    <name evidence="2" type="ORF">ISALK_07550</name>
</gene>
<feature type="transmembrane region" description="Helical" evidence="1">
    <location>
        <begin position="51"/>
        <end position="71"/>
    </location>
</feature>
<accession>A0AA43XLX9</accession>
<feature type="transmembrane region" description="Helical" evidence="1">
    <location>
        <begin position="105"/>
        <end position="127"/>
    </location>
</feature>
<dbReference type="Proteomes" id="UP000449710">
    <property type="component" value="Unassembled WGS sequence"/>
</dbReference>
<protein>
    <submittedName>
        <fullName evidence="2">Uncharacterized protein</fullName>
    </submittedName>
</protein>
<keyword evidence="1" id="KW-0472">Membrane</keyword>
<dbReference type="EMBL" id="SUMG01000007">
    <property type="protein sequence ID" value="NBG88355.1"/>
    <property type="molecule type" value="Genomic_DNA"/>
</dbReference>
<keyword evidence="1" id="KW-1133">Transmembrane helix</keyword>
<evidence type="ECO:0000313" key="3">
    <source>
        <dbReference type="Proteomes" id="UP000449710"/>
    </source>
</evidence>
<dbReference type="AlphaFoldDB" id="A0AA43XLX9"/>
<proteinExistence type="predicted"/>
<keyword evidence="3" id="KW-1185">Reference proteome</keyword>
<feature type="transmembrane region" description="Helical" evidence="1">
    <location>
        <begin position="21"/>
        <end position="45"/>
    </location>
</feature>
<keyword evidence="1" id="KW-0812">Transmembrane</keyword>
<feature type="transmembrane region" description="Helical" evidence="1">
    <location>
        <begin position="133"/>
        <end position="153"/>
    </location>
</feature>
<feature type="transmembrane region" description="Helical" evidence="1">
    <location>
        <begin position="231"/>
        <end position="253"/>
    </location>
</feature>
<name>A0AA43XLX9_9CLOT</name>
<sequence>MQKGLFQYIGDSFKILFNNRILLFAGVMEVLLTGMLLIMTFGGALGGPRTSLFTIISLVAIMGLVASFMLAGKIYMIKKVYDPDEEEPVEVADYFEGMKHFGFKVFGGSMFLIVCVLLVFVPLVYVLARTGSVFLIILATIALAVALVFVTLWDTILVVDDIDVASAYGDSISFVKANFWVVLGLNIFAGFITAGDLLDPAGAVGNGQEAGVNVAVDLSFLYQWIINTFGAAGWIISLLLLLVLSVIATMVFVDLYMDRRDRYGSFS</sequence>